<evidence type="ECO:0000313" key="2">
    <source>
        <dbReference type="EMBL" id="MBC5680964.1"/>
    </source>
</evidence>
<dbReference type="RefSeq" id="WP_021866763.1">
    <property type="nucleotide sequence ID" value="NZ_JACOPD010000005.1"/>
</dbReference>
<comment type="caution">
    <text evidence="2">The sequence shown here is derived from an EMBL/GenBank/DDBJ whole genome shotgun (WGS) entry which is preliminary data.</text>
</comment>
<keyword evidence="1" id="KW-0472">Membrane</keyword>
<protein>
    <recommendedName>
        <fullName evidence="4">GLUG domain-containing protein</fullName>
    </recommendedName>
</protein>
<dbReference type="Proteomes" id="UP000628463">
    <property type="component" value="Unassembled WGS sequence"/>
</dbReference>
<evidence type="ECO:0000256" key="1">
    <source>
        <dbReference type="SAM" id="Phobius"/>
    </source>
</evidence>
<reference evidence="2 3" key="1">
    <citation type="submission" date="2020-08" db="EMBL/GenBank/DDBJ databases">
        <title>Genome public.</title>
        <authorList>
            <person name="Liu C."/>
            <person name="Sun Q."/>
        </authorList>
    </citation>
    <scope>NUCLEOTIDE SEQUENCE [LARGE SCALE GENOMIC DNA]</scope>
    <source>
        <strain evidence="2 3">NSJ-43</strain>
    </source>
</reference>
<feature type="transmembrane region" description="Helical" evidence="1">
    <location>
        <begin position="404"/>
        <end position="425"/>
    </location>
</feature>
<evidence type="ECO:0008006" key="4">
    <source>
        <dbReference type="Google" id="ProtNLM"/>
    </source>
</evidence>
<keyword evidence="1" id="KW-1133">Transmembrane helix</keyword>
<proteinExistence type="predicted"/>
<evidence type="ECO:0000313" key="3">
    <source>
        <dbReference type="Proteomes" id="UP000628463"/>
    </source>
</evidence>
<dbReference type="EMBL" id="JACOPD010000005">
    <property type="protein sequence ID" value="MBC5680964.1"/>
    <property type="molecule type" value="Genomic_DNA"/>
</dbReference>
<keyword evidence="3" id="KW-1185">Reference proteome</keyword>
<sequence>MKNNYKNFNFLNYIAAVILVILCIVQIVPDTSVKAETAENTGDITEIHTAAELVKASENQTGSYRLMADIDMTGIDWTPWDFSGKFDGNGYTILNLSVTKTNRRTMKTYDGNRKEYDTYGAGLFGILSNADVSGLNIKGARIEVATNNHCFAAPIAGLCNNSNISDCIISDSYVSLTDSAKMWGTGGIAGFGSGNLDNVSTDVTLVCIDTDKQVKDEQFMGGAYAAGFLNIRNCKINIDGYDSDHGYVHDGGLVGMYMVYPYDLSLTYAGEVLNNEVYGQITFYEDNTDRRAYCKANMGEVMNWTYAYSGFKYDFDANETFDYSVTLLPEKCDNPVYNDTVTEPTVTDFGFTTHTCQGCGYTYNDKYTIYKEYKDDSEEVTSPDNDMNMSDDSFGVTKKKDNHVIPVLVVILLTVVMILLIVRYIQVRNQRKRRRRHRRR</sequence>
<accession>A0ABR7G0K1</accession>
<organism evidence="2 3">
    <name type="scientific">Lachnospira hominis</name>
    <name type="common">ex Liu et al. 2021</name>
    <dbReference type="NCBI Taxonomy" id="2763051"/>
    <lineage>
        <taxon>Bacteria</taxon>
        <taxon>Bacillati</taxon>
        <taxon>Bacillota</taxon>
        <taxon>Clostridia</taxon>
        <taxon>Lachnospirales</taxon>
        <taxon>Lachnospiraceae</taxon>
        <taxon>Lachnospira</taxon>
    </lineage>
</organism>
<dbReference type="Gene3D" id="2.160.20.110">
    <property type="match status" value="1"/>
</dbReference>
<keyword evidence="1" id="KW-0812">Transmembrane</keyword>
<name>A0ABR7G0K1_9FIRM</name>
<feature type="transmembrane region" description="Helical" evidence="1">
    <location>
        <begin position="10"/>
        <end position="28"/>
    </location>
</feature>
<gene>
    <name evidence="2" type="ORF">H8S01_08330</name>
</gene>